<dbReference type="Pfam" id="PF14383">
    <property type="entry name" value="VARLMGL"/>
    <property type="match status" value="1"/>
</dbReference>
<sequence>MRGFPLFFLKNSVSAKMKKGLRRSFCNGAGSTSTLNQRRPDQEFSCLVDASLLGSSSIDEAARPSTTLEEMIWQLELEEEAARRAEVGDYRRMSCVNNSDILRSARNALNQYPRFSLDGRDSMYRSSFRNLCYEEGRRKSLCCSNNPHLRRDPEMPTMVAGERVVWCKPGVVAKLMGLDAVPVPVRTKLGRTLKDQRAVAMRSEMKRFEEKNKRRIDVGMHGFRDAPERMNVVEGGGTRRRRSNGDSGKERSRMEWGKKFECG</sequence>
<comment type="caution">
    <text evidence="3">The sequence shown here is derived from an EMBL/GenBank/DDBJ whole genome shotgun (WGS) entry which is preliminary data.</text>
</comment>
<dbReference type="PANTHER" id="PTHR37897">
    <property type="entry name" value="DNAK FAMILY PROTEIN"/>
    <property type="match status" value="1"/>
</dbReference>
<dbReference type="PANTHER" id="PTHR37897:SF1">
    <property type="entry name" value="DUF3741 DOMAIN-CONTAINING PROTEIN"/>
    <property type="match status" value="1"/>
</dbReference>
<dbReference type="Proteomes" id="UP000825729">
    <property type="component" value="Unassembled WGS sequence"/>
</dbReference>
<accession>A0AAV7FEP6</accession>
<reference evidence="3 4" key="1">
    <citation type="submission" date="2021-07" db="EMBL/GenBank/DDBJ databases">
        <title>The Aristolochia fimbriata genome: insights into angiosperm evolution, floral development and chemical biosynthesis.</title>
        <authorList>
            <person name="Jiao Y."/>
        </authorList>
    </citation>
    <scope>NUCLEOTIDE SEQUENCE [LARGE SCALE GENOMIC DNA]</scope>
    <source>
        <strain evidence="3">IBCAS-2021</strain>
        <tissue evidence="3">Leaf</tissue>
    </source>
</reference>
<name>A0AAV7FEP6_ARIFI</name>
<feature type="domain" description="DUF3741" evidence="2">
    <location>
        <begin position="167"/>
        <end position="182"/>
    </location>
</feature>
<dbReference type="AlphaFoldDB" id="A0AAV7FEP6"/>
<feature type="compositionally biased region" description="Basic and acidic residues" evidence="1">
    <location>
        <begin position="243"/>
        <end position="263"/>
    </location>
</feature>
<evidence type="ECO:0000313" key="3">
    <source>
        <dbReference type="EMBL" id="KAG9458546.1"/>
    </source>
</evidence>
<gene>
    <name evidence="3" type="ORF">H6P81_003054</name>
</gene>
<dbReference type="InterPro" id="IPR032795">
    <property type="entry name" value="DUF3741-assoc"/>
</dbReference>
<keyword evidence="4" id="KW-1185">Reference proteome</keyword>
<proteinExistence type="predicted"/>
<organism evidence="3 4">
    <name type="scientific">Aristolochia fimbriata</name>
    <name type="common">White veined hardy Dutchman's pipe vine</name>
    <dbReference type="NCBI Taxonomy" id="158543"/>
    <lineage>
        <taxon>Eukaryota</taxon>
        <taxon>Viridiplantae</taxon>
        <taxon>Streptophyta</taxon>
        <taxon>Embryophyta</taxon>
        <taxon>Tracheophyta</taxon>
        <taxon>Spermatophyta</taxon>
        <taxon>Magnoliopsida</taxon>
        <taxon>Magnoliidae</taxon>
        <taxon>Piperales</taxon>
        <taxon>Aristolochiaceae</taxon>
        <taxon>Aristolochia</taxon>
    </lineage>
</organism>
<dbReference type="EMBL" id="JAINDJ010000002">
    <property type="protein sequence ID" value="KAG9458546.1"/>
    <property type="molecule type" value="Genomic_DNA"/>
</dbReference>
<evidence type="ECO:0000256" key="1">
    <source>
        <dbReference type="SAM" id="MobiDB-lite"/>
    </source>
</evidence>
<evidence type="ECO:0000259" key="2">
    <source>
        <dbReference type="Pfam" id="PF14383"/>
    </source>
</evidence>
<protein>
    <recommendedName>
        <fullName evidence="2">DUF3741 domain-containing protein</fullName>
    </recommendedName>
</protein>
<feature type="region of interest" description="Disordered" evidence="1">
    <location>
        <begin position="233"/>
        <end position="263"/>
    </location>
</feature>
<evidence type="ECO:0000313" key="4">
    <source>
        <dbReference type="Proteomes" id="UP000825729"/>
    </source>
</evidence>